<reference evidence="2 3" key="1">
    <citation type="submission" date="2024-09" db="EMBL/GenBank/DDBJ databases">
        <title>Floridaenema gen nov. (Aerosakkonemataceae, Aerosakkonematales ord. nov., Cyanobacteria) from benthic tropical and subtropical fresh waters, with the description of four new species.</title>
        <authorList>
            <person name="Moretto J.A."/>
            <person name="Berthold D.E."/>
            <person name="Lefler F.W."/>
            <person name="Huang I.-S."/>
            <person name="Laughinghouse H. IV."/>
        </authorList>
    </citation>
    <scope>NUCLEOTIDE SEQUENCE [LARGE SCALE GENOMIC DNA]</scope>
    <source>
        <strain evidence="2 3">BLCC-F167</strain>
    </source>
</reference>
<keyword evidence="3" id="KW-1185">Reference proteome</keyword>
<organism evidence="2 3">
    <name type="scientific">Floridaenema evergladense BLCC-F167</name>
    <dbReference type="NCBI Taxonomy" id="3153639"/>
    <lineage>
        <taxon>Bacteria</taxon>
        <taxon>Bacillati</taxon>
        <taxon>Cyanobacteriota</taxon>
        <taxon>Cyanophyceae</taxon>
        <taxon>Oscillatoriophycideae</taxon>
        <taxon>Aerosakkonematales</taxon>
        <taxon>Aerosakkonemataceae</taxon>
        <taxon>Floridanema</taxon>
        <taxon>Floridanema evergladense</taxon>
    </lineage>
</organism>
<dbReference type="Proteomes" id="UP001576780">
    <property type="component" value="Unassembled WGS sequence"/>
</dbReference>
<gene>
    <name evidence="2" type="ORF">ACE1CA_06990</name>
</gene>
<feature type="chain" id="PRO_5046751060" evidence="1">
    <location>
        <begin position="28"/>
        <end position="432"/>
    </location>
</feature>
<sequence length="432" mass="47354">MLNLKKLSLTTASSSLIFFATTLSAGAASFYSITELPFTPSDINDNGQIVGQNYLWTNGTLIDFHSLISKTDFYNLIYELFSKTDYPNFFPEAEIDRLIRNISENPGIIKLTAINNQGKIVGYWGDNIIGEQAFVSDGTSNIRKIDTPPVNFCTSSGTLCNYSIPYDINDAGQIALAGLPIPQSLRYGANGLLRNVDGTFTNLRSSRYIPRMALNNSGQVIEDFAGAGTTNTYFYNNGRFTSLYSTEFTKNYTSFISLQISSSSINDRGQVVGSGSMIYNQQDIYSSVSIIHGLLWNDPEQNPVGTDLGTLGDNYSKANSINNLGQIVGASGSKSNLTSAVIWEENSIYNLNNFIDPNLGWQLTSALKINNKGQIVGNGYLNGKFASFLLTPDSKSVPEPTFTFSLLSFAAFGLGWQMKRQLSKKKSDHLIS</sequence>
<evidence type="ECO:0000313" key="2">
    <source>
        <dbReference type="EMBL" id="MFB2834263.1"/>
    </source>
</evidence>
<feature type="signal peptide" evidence="1">
    <location>
        <begin position="1"/>
        <end position="27"/>
    </location>
</feature>
<dbReference type="EMBL" id="JBHFNT010000059">
    <property type="protein sequence ID" value="MFB2834263.1"/>
    <property type="molecule type" value="Genomic_DNA"/>
</dbReference>
<keyword evidence="1" id="KW-0732">Signal</keyword>
<evidence type="ECO:0000256" key="1">
    <source>
        <dbReference type="SAM" id="SignalP"/>
    </source>
</evidence>
<dbReference type="RefSeq" id="WP_413276702.1">
    <property type="nucleotide sequence ID" value="NZ_JBHFNT010000059.1"/>
</dbReference>
<comment type="caution">
    <text evidence="2">The sequence shown here is derived from an EMBL/GenBank/DDBJ whole genome shotgun (WGS) entry which is preliminary data.</text>
</comment>
<accession>A0ABV4WGQ5</accession>
<evidence type="ECO:0000313" key="3">
    <source>
        <dbReference type="Proteomes" id="UP001576780"/>
    </source>
</evidence>
<protein>
    <submittedName>
        <fullName evidence="2">Uncharacterized protein</fullName>
    </submittedName>
</protein>
<proteinExistence type="predicted"/>
<name>A0ABV4WGQ5_9CYAN</name>